<dbReference type="RefSeq" id="WP_134751449.1">
    <property type="nucleotide sequence ID" value="NZ_CP038149.1"/>
</dbReference>
<dbReference type="Pfam" id="PF00561">
    <property type="entry name" value="Abhydrolase_1"/>
    <property type="match status" value="1"/>
</dbReference>
<reference evidence="3 4" key="1">
    <citation type="submission" date="2019-03" db="EMBL/GenBank/DDBJ databases">
        <title>Paraburkholderia sp. 7MH5, isolated from subtropical forest soil.</title>
        <authorList>
            <person name="Gao Z.-H."/>
            <person name="Qiu L.-H."/>
        </authorList>
    </citation>
    <scope>NUCLEOTIDE SEQUENCE [LARGE SCALE GENOMIC DNA]</scope>
    <source>
        <strain evidence="3 4">7MH5</strain>
    </source>
</reference>
<dbReference type="SUPFAM" id="SSF53474">
    <property type="entry name" value="alpha/beta-Hydrolases"/>
    <property type="match status" value="1"/>
</dbReference>
<sequence>MFSTHEPPKKSIEVLGRKMAYVEAGNGLPVVFLHGNPTSSYLWRNILPVVAPHARCIAPDLIGMGDSEKLPGSDPARYGFQEHRRFLEALLDALGLDREVVLVGHDWGGALAIDWARRHPASVRGICYFETTIRPREWSEVNPSERALFEQLRSSEGEQMILQENAFVEVLLPRWVLRKLSEAEMEVYRRPFRNSGEDRRPTLTFPREVLIGGEPAHMLPIIQANTDWMSTTETPKLFINGDPGAIVFGALRELCRTWPNQREVTVRGKHYLQEDSPLEIGQAIVDWLGTLPRA</sequence>
<dbReference type="EMBL" id="CP038149">
    <property type="protein sequence ID" value="QBQ99064.1"/>
    <property type="molecule type" value="Genomic_DNA"/>
</dbReference>
<dbReference type="OrthoDB" id="9799989at2"/>
<dbReference type="Proteomes" id="UP000295727">
    <property type="component" value="Chromosome 2"/>
</dbReference>
<organism evidence="3 4">
    <name type="scientific">Paraburkholderia pallida</name>
    <dbReference type="NCBI Taxonomy" id="2547399"/>
    <lineage>
        <taxon>Bacteria</taxon>
        <taxon>Pseudomonadati</taxon>
        <taxon>Pseudomonadota</taxon>
        <taxon>Betaproteobacteria</taxon>
        <taxon>Burkholderiales</taxon>
        <taxon>Burkholderiaceae</taxon>
        <taxon>Paraburkholderia</taxon>
    </lineage>
</organism>
<dbReference type="EC" id="3.8.1.5" evidence="3"/>
<name>A0A4P7CXW2_9BURK</name>
<dbReference type="InterPro" id="IPR029058">
    <property type="entry name" value="AB_hydrolase_fold"/>
</dbReference>
<dbReference type="PANTHER" id="PTHR43329">
    <property type="entry name" value="EPOXIDE HYDROLASE"/>
    <property type="match status" value="1"/>
</dbReference>
<protein>
    <submittedName>
        <fullName evidence="3">Haloalkane dehalogenase</fullName>
        <ecNumber evidence="3">3.8.1.5</ecNumber>
    </submittedName>
</protein>
<evidence type="ECO:0000313" key="4">
    <source>
        <dbReference type="Proteomes" id="UP000295727"/>
    </source>
</evidence>
<dbReference type="AlphaFoldDB" id="A0A4P7CXW2"/>
<dbReference type="InterPro" id="IPR000639">
    <property type="entry name" value="Epox_hydrolase-like"/>
</dbReference>
<accession>A0A4P7CXW2</accession>
<dbReference type="PRINTS" id="PR00412">
    <property type="entry name" value="EPOXHYDRLASE"/>
</dbReference>
<evidence type="ECO:0000259" key="2">
    <source>
        <dbReference type="Pfam" id="PF00561"/>
    </source>
</evidence>
<dbReference type="GO" id="GO:0018786">
    <property type="term" value="F:haloalkane dehalogenase activity"/>
    <property type="evidence" value="ECO:0007669"/>
    <property type="project" value="UniProtKB-EC"/>
</dbReference>
<keyword evidence="4" id="KW-1185">Reference proteome</keyword>
<dbReference type="Gene3D" id="3.40.50.1820">
    <property type="entry name" value="alpha/beta hydrolase"/>
    <property type="match status" value="1"/>
</dbReference>
<gene>
    <name evidence="3" type="ORF">E1956_17670</name>
</gene>
<proteinExistence type="predicted"/>
<dbReference type="NCBIfam" id="NF002938">
    <property type="entry name" value="PRK03592.1"/>
    <property type="match status" value="1"/>
</dbReference>
<dbReference type="PRINTS" id="PR00111">
    <property type="entry name" value="ABHYDROLASE"/>
</dbReference>
<dbReference type="InterPro" id="IPR000073">
    <property type="entry name" value="AB_hydrolase_1"/>
</dbReference>
<dbReference type="KEGG" id="ppai:E1956_17670"/>
<keyword evidence="1 3" id="KW-0378">Hydrolase</keyword>
<evidence type="ECO:0000313" key="3">
    <source>
        <dbReference type="EMBL" id="QBQ99064.1"/>
    </source>
</evidence>
<evidence type="ECO:0000256" key="1">
    <source>
        <dbReference type="ARBA" id="ARBA00022801"/>
    </source>
</evidence>
<feature type="domain" description="AB hydrolase-1" evidence="2">
    <location>
        <begin position="29"/>
        <end position="277"/>
    </location>
</feature>